<comment type="similarity">
    <text evidence="1">Belongs to the 'phage' integrase family.</text>
</comment>
<dbReference type="RefSeq" id="WP_146791680.1">
    <property type="nucleotide sequence ID" value="NZ_BAABIO010000003.1"/>
</dbReference>
<proteinExistence type="inferred from homology"/>
<evidence type="ECO:0000256" key="2">
    <source>
        <dbReference type="ARBA" id="ARBA00023125"/>
    </source>
</evidence>
<dbReference type="Gene3D" id="1.10.443.10">
    <property type="entry name" value="Intergrase catalytic core"/>
    <property type="match status" value="1"/>
</dbReference>
<evidence type="ECO:0000259" key="4">
    <source>
        <dbReference type="PROSITE" id="PS51898"/>
    </source>
</evidence>
<evidence type="ECO:0000256" key="3">
    <source>
        <dbReference type="ARBA" id="ARBA00023172"/>
    </source>
</evidence>
<dbReference type="OrthoDB" id="1493636at2"/>
<sequence>MLPLKLICERKNIRKDGTSVVFIQYCYSAENRTILNTEIAVPPAFWNKKTGSISKDLPAGYGDYKELNEELKRLYRLAEDIVEFAIKKNLPDRGKFVKETFSPRFDLMTLTAETEAAKLVALNSCALNRDLFHQLDDYIQSKEKNVAPSTVGIFRQMKEHLFAFQTFRKEPIKFESLDYGFYEAFKDYLTFEHVQVRRKEVIKGLKVNTVGKTVKQLRTFVKDRIRRKIIAPIDLTEFQICEEEADAVYLSETEIQQILDADLSGSPHLAKYRDLFVFGCLTGLRFSDFSQIKASDVRDRKLFKKQEKSESWVVIPLKQVAFQIFTGRFKQQIPRISNPDLNYYIKEVGRMAGIDTSISFSHKRGGKTIAVTKPKYEWITSHTCRRSFCTNEFLAGTPVQLIMKISGHKKEKSFYRYIRISAEEAANKIEEIWRERENSVIIGKNSSRKRQSSHQQSPNCS</sequence>
<dbReference type="GO" id="GO:0006310">
    <property type="term" value="P:DNA recombination"/>
    <property type="evidence" value="ECO:0007669"/>
    <property type="project" value="UniProtKB-KW"/>
</dbReference>
<dbReference type="GO" id="GO:0015074">
    <property type="term" value="P:DNA integration"/>
    <property type="evidence" value="ECO:0007669"/>
    <property type="project" value="InterPro"/>
</dbReference>
<keyword evidence="6" id="KW-1185">Reference proteome</keyword>
<evidence type="ECO:0000313" key="5">
    <source>
        <dbReference type="EMBL" id="QEC58381.1"/>
    </source>
</evidence>
<feature type="domain" description="Tyr recombinase" evidence="4">
    <location>
        <begin position="245"/>
        <end position="430"/>
    </location>
</feature>
<dbReference type="PROSITE" id="PS51898">
    <property type="entry name" value="TYR_RECOMBINASE"/>
    <property type="match status" value="1"/>
</dbReference>
<dbReference type="Proteomes" id="UP000321204">
    <property type="component" value="Chromosome"/>
</dbReference>
<dbReference type="InterPro" id="IPR025269">
    <property type="entry name" value="SAM-like_dom"/>
</dbReference>
<dbReference type="InterPro" id="IPR010998">
    <property type="entry name" value="Integrase_recombinase_N"/>
</dbReference>
<evidence type="ECO:0000313" key="6">
    <source>
        <dbReference type="Proteomes" id="UP000321204"/>
    </source>
</evidence>
<dbReference type="KEGG" id="fgg:FSB75_21565"/>
<gene>
    <name evidence="5" type="ORF">FSB75_21565</name>
</gene>
<dbReference type="InterPro" id="IPR050090">
    <property type="entry name" value="Tyrosine_recombinase_XerCD"/>
</dbReference>
<name>A0A5B8UNX5_9BACT</name>
<dbReference type="SUPFAM" id="SSF56349">
    <property type="entry name" value="DNA breaking-rejoining enzymes"/>
    <property type="match status" value="1"/>
</dbReference>
<protein>
    <submittedName>
        <fullName evidence="5">Tyrosine-type recombinase/integrase</fullName>
    </submittedName>
</protein>
<dbReference type="InterPro" id="IPR011010">
    <property type="entry name" value="DNA_brk_join_enz"/>
</dbReference>
<dbReference type="InterPro" id="IPR002104">
    <property type="entry name" value="Integrase_catalytic"/>
</dbReference>
<dbReference type="PANTHER" id="PTHR30349:SF64">
    <property type="entry name" value="PROPHAGE INTEGRASE INTD-RELATED"/>
    <property type="match status" value="1"/>
</dbReference>
<dbReference type="Pfam" id="PF00589">
    <property type="entry name" value="Phage_integrase"/>
    <property type="match status" value="1"/>
</dbReference>
<dbReference type="InterPro" id="IPR013762">
    <property type="entry name" value="Integrase-like_cat_sf"/>
</dbReference>
<dbReference type="Pfam" id="PF13102">
    <property type="entry name" value="Phage_int_SAM_5"/>
    <property type="match status" value="1"/>
</dbReference>
<keyword evidence="2" id="KW-0238">DNA-binding</keyword>
<dbReference type="GO" id="GO:0003677">
    <property type="term" value="F:DNA binding"/>
    <property type="evidence" value="ECO:0007669"/>
    <property type="project" value="UniProtKB-KW"/>
</dbReference>
<organism evidence="5 6">
    <name type="scientific">Flavisolibacter ginsenosidimutans</name>
    <dbReference type="NCBI Taxonomy" id="661481"/>
    <lineage>
        <taxon>Bacteria</taxon>
        <taxon>Pseudomonadati</taxon>
        <taxon>Bacteroidota</taxon>
        <taxon>Chitinophagia</taxon>
        <taxon>Chitinophagales</taxon>
        <taxon>Chitinophagaceae</taxon>
        <taxon>Flavisolibacter</taxon>
    </lineage>
</organism>
<accession>A0A5B8UNX5</accession>
<dbReference type="PANTHER" id="PTHR30349">
    <property type="entry name" value="PHAGE INTEGRASE-RELATED"/>
    <property type="match status" value="1"/>
</dbReference>
<dbReference type="Gene3D" id="1.10.150.130">
    <property type="match status" value="1"/>
</dbReference>
<evidence type="ECO:0000256" key="1">
    <source>
        <dbReference type="ARBA" id="ARBA00008857"/>
    </source>
</evidence>
<keyword evidence="3" id="KW-0233">DNA recombination</keyword>
<dbReference type="AlphaFoldDB" id="A0A5B8UNX5"/>
<dbReference type="EMBL" id="CP042433">
    <property type="protein sequence ID" value="QEC58381.1"/>
    <property type="molecule type" value="Genomic_DNA"/>
</dbReference>
<reference evidence="5 6" key="1">
    <citation type="journal article" date="2015" name="Int. J. Syst. Evol. Microbiol.">
        <title>Flavisolibacter ginsenosidimutans sp. nov., with ginsenoside-converting activity isolated from soil used for cultivating ginseng.</title>
        <authorList>
            <person name="Zhao Y."/>
            <person name="Liu Q."/>
            <person name="Kang M.S."/>
            <person name="Jin F."/>
            <person name="Yu H."/>
            <person name="Im W.T."/>
        </authorList>
    </citation>
    <scope>NUCLEOTIDE SEQUENCE [LARGE SCALE GENOMIC DNA]</scope>
    <source>
        <strain evidence="5 6">Gsoil 636</strain>
    </source>
</reference>